<dbReference type="AlphaFoldDB" id="A0A1N7H9A5"/>
<protein>
    <recommendedName>
        <fullName evidence="3">IrrE N-terminal-like domain-containing protein</fullName>
    </recommendedName>
</protein>
<dbReference type="RefSeq" id="WP_076482547.1">
    <property type="nucleotide sequence ID" value="NZ_FTNT01000013.1"/>
</dbReference>
<accession>A0A1N7H9A5</accession>
<evidence type="ECO:0000313" key="2">
    <source>
        <dbReference type="Proteomes" id="UP000186218"/>
    </source>
</evidence>
<name>A0A1N7H9A5_9NOCA</name>
<organism evidence="1 2">
    <name type="scientific">Williamsia sterculiae</name>
    <dbReference type="NCBI Taxonomy" id="1344003"/>
    <lineage>
        <taxon>Bacteria</taxon>
        <taxon>Bacillati</taxon>
        <taxon>Actinomycetota</taxon>
        <taxon>Actinomycetes</taxon>
        <taxon>Mycobacteriales</taxon>
        <taxon>Nocardiaceae</taxon>
        <taxon>Williamsia</taxon>
    </lineage>
</organism>
<evidence type="ECO:0000313" key="1">
    <source>
        <dbReference type="EMBL" id="SIS21439.1"/>
    </source>
</evidence>
<sequence length="168" mass="18641">MRSERSLRALCRRELAGLHLDLPLSAEQLCERYGTRRGRPIRILDHPLPADAPSGIWLAAEDGDYFFCQANTTPLHREQIIVHEFSHLMAGHQLVDPGSSAPTFPTDAESDAALGRTCYSDEREWEAEVLATQIVDWAATATRGVGHAVQHRGLRGVQRALGGHRGWL</sequence>
<proteinExistence type="predicted"/>
<dbReference type="EMBL" id="FTNT01000013">
    <property type="protein sequence ID" value="SIS21439.1"/>
    <property type="molecule type" value="Genomic_DNA"/>
</dbReference>
<dbReference type="STRING" id="1344003.SAMN05445060_3751"/>
<dbReference type="OrthoDB" id="4144896at2"/>
<gene>
    <name evidence="1" type="ORF">SAMN05445060_3751</name>
</gene>
<evidence type="ECO:0008006" key="3">
    <source>
        <dbReference type="Google" id="ProtNLM"/>
    </source>
</evidence>
<dbReference type="Proteomes" id="UP000186218">
    <property type="component" value="Unassembled WGS sequence"/>
</dbReference>
<keyword evidence="2" id="KW-1185">Reference proteome</keyword>
<reference evidence="1 2" key="1">
    <citation type="submission" date="2017-01" db="EMBL/GenBank/DDBJ databases">
        <authorList>
            <person name="Mah S.A."/>
            <person name="Swanson W.J."/>
            <person name="Moy G.W."/>
            <person name="Vacquier V.D."/>
        </authorList>
    </citation>
    <scope>NUCLEOTIDE SEQUENCE [LARGE SCALE GENOMIC DNA]</scope>
    <source>
        <strain evidence="1 2">CPCC 203464</strain>
    </source>
</reference>